<dbReference type="PANTHER" id="PTHR42742">
    <property type="entry name" value="TRANSCRIPTIONAL REPRESSOR MPRA"/>
    <property type="match status" value="1"/>
</dbReference>
<evidence type="ECO:0000256" key="7">
    <source>
        <dbReference type="ARBA" id="ARBA00048451"/>
    </source>
</evidence>
<keyword evidence="5" id="KW-0460">Magnesium</keyword>
<dbReference type="Gene3D" id="3.30.420.40">
    <property type="match status" value="2"/>
</dbReference>
<comment type="similarity">
    <text evidence="2">Belongs to the ROK (NagC/XylR) family.</text>
</comment>
<protein>
    <recommendedName>
        <fullName evidence="6">fructokinase</fullName>
        <ecNumber evidence="6">2.7.1.4</ecNumber>
    </recommendedName>
</protein>
<dbReference type="GO" id="GO:0008865">
    <property type="term" value="F:fructokinase activity"/>
    <property type="evidence" value="ECO:0007669"/>
    <property type="project" value="UniProtKB-EC"/>
</dbReference>
<dbReference type="Proteomes" id="UP000264006">
    <property type="component" value="Chromosome"/>
</dbReference>
<keyword evidence="4" id="KW-0862">Zinc</keyword>
<dbReference type="RefSeq" id="WP_114594302.1">
    <property type="nucleotide sequence ID" value="NZ_CP031165.1"/>
</dbReference>
<organism evidence="8 9">
    <name type="scientific">Euzebya pacifica</name>
    <dbReference type="NCBI Taxonomy" id="1608957"/>
    <lineage>
        <taxon>Bacteria</taxon>
        <taxon>Bacillati</taxon>
        <taxon>Actinomycetota</taxon>
        <taxon>Nitriliruptoria</taxon>
        <taxon>Euzebyales</taxon>
    </lineage>
</organism>
<accession>A0A346Y2U5</accession>
<evidence type="ECO:0000256" key="2">
    <source>
        <dbReference type="ARBA" id="ARBA00006479"/>
    </source>
</evidence>
<evidence type="ECO:0000313" key="9">
    <source>
        <dbReference type="Proteomes" id="UP000264006"/>
    </source>
</evidence>
<comment type="catalytic activity">
    <reaction evidence="7">
        <text>D-fructose + ATP = D-fructose 6-phosphate + ADP + H(+)</text>
        <dbReference type="Rhea" id="RHEA:16125"/>
        <dbReference type="ChEBI" id="CHEBI:15378"/>
        <dbReference type="ChEBI" id="CHEBI:30616"/>
        <dbReference type="ChEBI" id="CHEBI:37721"/>
        <dbReference type="ChEBI" id="CHEBI:61527"/>
        <dbReference type="ChEBI" id="CHEBI:456216"/>
        <dbReference type="EC" id="2.7.1.4"/>
    </reaction>
</comment>
<keyword evidence="8" id="KW-0418">Kinase</keyword>
<gene>
    <name evidence="8" type="ORF">DVS28_a4125</name>
</gene>
<evidence type="ECO:0000256" key="6">
    <source>
        <dbReference type="ARBA" id="ARBA00038887"/>
    </source>
</evidence>
<dbReference type="EC" id="2.7.1.4" evidence="6"/>
<dbReference type="CDD" id="cd24067">
    <property type="entry name" value="ASKHA_NBD_ROK_BsFRK-like"/>
    <property type="match status" value="1"/>
</dbReference>
<dbReference type="EMBL" id="CP031165">
    <property type="protein sequence ID" value="AXV08792.1"/>
    <property type="molecule type" value="Genomic_DNA"/>
</dbReference>
<evidence type="ECO:0000256" key="3">
    <source>
        <dbReference type="ARBA" id="ARBA00022723"/>
    </source>
</evidence>
<dbReference type="OrthoDB" id="9783435at2"/>
<dbReference type="InterPro" id="IPR000600">
    <property type="entry name" value="ROK"/>
</dbReference>
<dbReference type="KEGG" id="euz:DVS28_a4125"/>
<dbReference type="PROSITE" id="PS01125">
    <property type="entry name" value="ROK"/>
    <property type="match status" value="1"/>
</dbReference>
<dbReference type="InterPro" id="IPR043129">
    <property type="entry name" value="ATPase_NBD"/>
</dbReference>
<dbReference type="AlphaFoldDB" id="A0A346Y2U5"/>
<proteinExistence type="inferred from homology"/>
<evidence type="ECO:0000256" key="4">
    <source>
        <dbReference type="ARBA" id="ARBA00022833"/>
    </source>
</evidence>
<dbReference type="PANTHER" id="PTHR42742:SF3">
    <property type="entry name" value="FRUCTOKINASE"/>
    <property type="match status" value="1"/>
</dbReference>
<keyword evidence="3" id="KW-0479">Metal-binding</keyword>
<evidence type="ECO:0000313" key="8">
    <source>
        <dbReference type="EMBL" id="AXV08792.1"/>
    </source>
</evidence>
<reference evidence="8 9" key="1">
    <citation type="submission" date="2018-09" db="EMBL/GenBank/DDBJ databases">
        <title>Complete genome sequence of Euzebya sp. DY32-46 isolated from seawater of Pacific Ocean.</title>
        <authorList>
            <person name="Xu L."/>
            <person name="Wu Y.-H."/>
            <person name="Xu X.-W."/>
        </authorList>
    </citation>
    <scope>NUCLEOTIDE SEQUENCE [LARGE SCALE GENOMIC DNA]</scope>
    <source>
        <strain evidence="8 9">DY32-46</strain>
    </source>
</reference>
<comment type="cofactor">
    <cofactor evidence="1">
        <name>Mg(2+)</name>
        <dbReference type="ChEBI" id="CHEBI:18420"/>
    </cofactor>
</comment>
<keyword evidence="8" id="KW-0808">Transferase</keyword>
<dbReference type="Pfam" id="PF00480">
    <property type="entry name" value="ROK"/>
    <property type="match status" value="1"/>
</dbReference>
<dbReference type="InterPro" id="IPR049874">
    <property type="entry name" value="ROK_cs"/>
</dbReference>
<sequence length="298" mass="30819">MAERWIGIEAGGTKVVCAHGSGPDDLSAPTRIPTTTPEETLGAIVDWVRWCLADGDVAGIGLASFGPLDLDPESPTYGHLTTTPKPGWAGADLLGPLREVFDGPIAVDTDVNGAALGEVRWGAGADVPSLAYVTIGTGVGVGAIVEGSPLHGLLHPEAGHILVRRHPDDPFAGRCPSHGDCLEGLACGPAWLDRWGVTSEQMDPETLERAVTIQASYLGQLVGTLVLVLSPHRIVFGGGVMGQPGLLARTRAAAAEVLNGYVDVPALTDGMDRYLVAPGLGDRAGVLGAIALAQRTRQ</sequence>
<evidence type="ECO:0000256" key="5">
    <source>
        <dbReference type="ARBA" id="ARBA00022842"/>
    </source>
</evidence>
<dbReference type="GO" id="GO:0046872">
    <property type="term" value="F:metal ion binding"/>
    <property type="evidence" value="ECO:0007669"/>
    <property type="project" value="UniProtKB-KW"/>
</dbReference>
<dbReference type="InterPro" id="IPR051804">
    <property type="entry name" value="Carb_Metab_Reg_Kinase/Isom"/>
</dbReference>
<dbReference type="SUPFAM" id="SSF53067">
    <property type="entry name" value="Actin-like ATPase domain"/>
    <property type="match status" value="1"/>
</dbReference>
<name>A0A346Y2U5_9ACTN</name>
<evidence type="ECO:0000256" key="1">
    <source>
        <dbReference type="ARBA" id="ARBA00001946"/>
    </source>
</evidence>
<keyword evidence="9" id="KW-1185">Reference proteome</keyword>